<keyword evidence="1" id="KW-1133">Transmembrane helix</keyword>
<evidence type="ECO:0000313" key="2">
    <source>
        <dbReference type="EMBL" id="JAW15166.1"/>
    </source>
</evidence>
<accession>A0A224XRN4</accession>
<dbReference type="EMBL" id="GFTR01001260">
    <property type="protein sequence ID" value="JAW15166.1"/>
    <property type="molecule type" value="Transcribed_RNA"/>
</dbReference>
<organism evidence="2">
    <name type="scientific">Panstrongylus lignarius</name>
    <dbReference type="NCBI Taxonomy" id="156445"/>
    <lineage>
        <taxon>Eukaryota</taxon>
        <taxon>Metazoa</taxon>
        <taxon>Ecdysozoa</taxon>
        <taxon>Arthropoda</taxon>
        <taxon>Hexapoda</taxon>
        <taxon>Insecta</taxon>
        <taxon>Pterygota</taxon>
        <taxon>Neoptera</taxon>
        <taxon>Paraneoptera</taxon>
        <taxon>Hemiptera</taxon>
        <taxon>Heteroptera</taxon>
        <taxon>Panheteroptera</taxon>
        <taxon>Cimicomorpha</taxon>
        <taxon>Reduviidae</taxon>
        <taxon>Triatominae</taxon>
        <taxon>Panstrongylus</taxon>
    </lineage>
</organism>
<protein>
    <submittedName>
        <fullName evidence="2">Uncharacterized protein</fullName>
    </submittedName>
</protein>
<proteinExistence type="predicted"/>
<evidence type="ECO:0000256" key="1">
    <source>
        <dbReference type="SAM" id="Phobius"/>
    </source>
</evidence>
<keyword evidence="1" id="KW-0812">Transmembrane</keyword>
<name>A0A224XRN4_9HEMI</name>
<feature type="transmembrane region" description="Helical" evidence="1">
    <location>
        <begin position="12"/>
        <end position="32"/>
    </location>
</feature>
<dbReference type="AlphaFoldDB" id="A0A224XRN4"/>
<feature type="transmembrane region" description="Helical" evidence="1">
    <location>
        <begin position="44"/>
        <end position="64"/>
    </location>
</feature>
<keyword evidence="1" id="KW-0472">Membrane</keyword>
<sequence length="90" mass="9443">MIIVADNSTFIIRCLVIIGCLTFLGPCFTTSLSTGSTPKLCAGGPSIIMLIQSICMALSGLGIPKSVAKAIKDKAAILVLSWNLTKFLIL</sequence>
<reference evidence="2" key="1">
    <citation type="journal article" date="2018" name="PLoS Negl. Trop. Dis.">
        <title>An insight into the salivary gland and fat body transcriptome of Panstrongylus lignarius (Hemiptera: Heteroptera), the main vector of Chagas disease in Peru.</title>
        <authorList>
            <person name="Nevoa J.C."/>
            <person name="Mendes M.T."/>
            <person name="da Silva M.V."/>
            <person name="Soares S.C."/>
            <person name="Oliveira C.J.F."/>
            <person name="Ribeiro J.M.C."/>
        </authorList>
    </citation>
    <scope>NUCLEOTIDE SEQUENCE</scope>
</reference>